<evidence type="ECO:0000256" key="1">
    <source>
        <dbReference type="SAM" id="Phobius"/>
    </source>
</evidence>
<comment type="caution">
    <text evidence="2">The sequence shown here is derived from an EMBL/GenBank/DDBJ whole genome shotgun (WGS) entry which is preliminary data.</text>
</comment>
<keyword evidence="1" id="KW-0812">Transmembrane</keyword>
<dbReference type="OrthoDB" id="2504001at2759"/>
<keyword evidence="3" id="KW-1185">Reference proteome</keyword>
<sequence length="321" mass="35586">MAAPYMAQTYGGRETMEIRLPINSAPSETVPYDLQQYYTKEVWVARQRAILLKGSRYLKPRFEVIWTVFIALSVVAVPIAVYYVLLNTLPEGQQFEEFVDGGRFVSNESDRYWQARAASFGVLFAVLLVGFLPILVWKHVGKNRVNAMLRKFSEEDRAMRGPNADVPVWGIKMPGLGKSALNLTITYAAPPRTTAFRPGSQLPPYIASAPADPAVAAYYAGYLNAQPQSQGQGLPLFNDRDEKVPDYTGPTGDIYTPGDEKNPFEDVKPLTSDIVRSILLVSAVGRFVAFVDMECVQVPAGVCLPINCIKITFELNLLLLP</sequence>
<evidence type="ECO:0000313" key="3">
    <source>
        <dbReference type="Proteomes" id="UP000092993"/>
    </source>
</evidence>
<name>A0A1C7LWN8_GRIFR</name>
<accession>A0A1C7LWN8</accession>
<dbReference type="OMA" id="PRFEVIW"/>
<dbReference type="AlphaFoldDB" id="A0A1C7LWN8"/>
<feature type="transmembrane region" description="Helical" evidence="1">
    <location>
        <begin position="117"/>
        <end position="137"/>
    </location>
</feature>
<organism evidence="2 3">
    <name type="scientific">Grifola frondosa</name>
    <name type="common">Maitake</name>
    <name type="synonym">Polyporus frondosus</name>
    <dbReference type="NCBI Taxonomy" id="5627"/>
    <lineage>
        <taxon>Eukaryota</taxon>
        <taxon>Fungi</taxon>
        <taxon>Dikarya</taxon>
        <taxon>Basidiomycota</taxon>
        <taxon>Agaricomycotina</taxon>
        <taxon>Agaricomycetes</taxon>
        <taxon>Polyporales</taxon>
        <taxon>Grifolaceae</taxon>
        <taxon>Grifola</taxon>
    </lineage>
</organism>
<keyword evidence="1" id="KW-1133">Transmembrane helix</keyword>
<reference evidence="2 3" key="1">
    <citation type="submission" date="2016-03" db="EMBL/GenBank/DDBJ databases">
        <title>Whole genome sequencing of Grifola frondosa 9006-11.</title>
        <authorList>
            <person name="Min B."/>
            <person name="Park H."/>
            <person name="Kim J.-G."/>
            <person name="Cho H."/>
            <person name="Oh Y.-L."/>
            <person name="Kong W.-S."/>
            <person name="Choi I.-G."/>
        </authorList>
    </citation>
    <scope>NUCLEOTIDE SEQUENCE [LARGE SCALE GENOMIC DNA]</scope>
    <source>
        <strain evidence="2 3">9006-11</strain>
    </source>
</reference>
<gene>
    <name evidence="2" type="ORF">A0H81_12853</name>
</gene>
<dbReference type="STRING" id="5627.A0A1C7LWN8"/>
<feature type="transmembrane region" description="Helical" evidence="1">
    <location>
        <begin position="64"/>
        <end position="85"/>
    </location>
</feature>
<dbReference type="EMBL" id="LUGG01000025">
    <property type="protein sequence ID" value="OBZ67214.1"/>
    <property type="molecule type" value="Genomic_DNA"/>
</dbReference>
<keyword evidence="1" id="KW-0472">Membrane</keyword>
<protein>
    <submittedName>
        <fullName evidence="2">Uncharacterized protein</fullName>
    </submittedName>
</protein>
<evidence type="ECO:0000313" key="2">
    <source>
        <dbReference type="EMBL" id="OBZ67214.1"/>
    </source>
</evidence>
<dbReference type="Proteomes" id="UP000092993">
    <property type="component" value="Unassembled WGS sequence"/>
</dbReference>
<proteinExistence type="predicted"/>